<dbReference type="InterPro" id="IPR050628">
    <property type="entry name" value="SNF2_RAD54_helicase_TF"/>
</dbReference>
<dbReference type="Pfam" id="PF00271">
    <property type="entry name" value="Helicase_C"/>
    <property type="match status" value="1"/>
</dbReference>
<dbReference type="SUPFAM" id="SSF52540">
    <property type="entry name" value="P-loop containing nucleoside triphosphate hydrolases"/>
    <property type="match status" value="2"/>
</dbReference>
<dbReference type="PANTHER" id="PTHR45626">
    <property type="entry name" value="TRANSCRIPTION TERMINATION FACTOR 2-RELATED"/>
    <property type="match status" value="1"/>
</dbReference>
<dbReference type="InterPro" id="IPR049730">
    <property type="entry name" value="SNF2/RAD54-like_C"/>
</dbReference>
<evidence type="ECO:0000256" key="4">
    <source>
        <dbReference type="SAM" id="MobiDB-lite"/>
    </source>
</evidence>
<dbReference type="InterPro" id="IPR014001">
    <property type="entry name" value="Helicase_ATP-bd"/>
</dbReference>
<dbReference type="Gene3D" id="3.40.50.300">
    <property type="entry name" value="P-loop containing nucleotide triphosphate hydrolases"/>
    <property type="match status" value="1"/>
</dbReference>
<feature type="domain" description="Helicase C-terminal" evidence="6">
    <location>
        <begin position="705"/>
        <end position="868"/>
    </location>
</feature>
<evidence type="ECO:0000256" key="3">
    <source>
        <dbReference type="ARBA" id="ARBA00022840"/>
    </source>
</evidence>
<dbReference type="PROSITE" id="PS51192">
    <property type="entry name" value="HELICASE_ATP_BIND_1"/>
    <property type="match status" value="1"/>
</dbReference>
<comment type="caution">
    <text evidence="7">The sequence shown here is derived from an EMBL/GenBank/DDBJ whole genome shotgun (WGS) entry which is preliminary data.</text>
</comment>
<gene>
    <name evidence="7" type="ORF">MCOR33_002064</name>
</gene>
<dbReference type="Pfam" id="PF00176">
    <property type="entry name" value="SNF2-rel_dom"/>
    <property type="match status" value="1"/>
</dbReference>
<evidence type="ECO:0000313" key="8">
    <source>
        <dbReference type="Proteomes" id="UP001059893"/>
    </source>
</evidence>
<reference evidence="7" key="1">
    <citation type="submission" date="2021-01" db="EMBL/GenBank/DDBJ databases">
        <title>Deciphering the adaptive evolutionary patterns associated with biogeogrpahic diversity in the finger millet blast pathogen Magnaporthe oryzae in Eastern Africa.</title>
        <authorList>
            <person name="Onyema G."/>
            <person name="Shittu T.A."/>
            <person name="Dodsworth S."/>
            <person name="Devilliers S."/>
            <person name="Muthumeenakshi S."/>
            <person name="Sreenivasaprasad S."/>
        </authorList>
    </citation>
    <scope>NUCLEOTIDE SEQUENCE</scope>
    <source>
        <strain evidence="7">D15/s37</strain>
    </source>
</reference>
<feature type="compositionally biased region" description="Acidic residues" evidence="4">
    <location>
        <begin position="246"/>
        <end position="266"/>
    </location>
</feature>
<dbReference type="CDD" id="cd18793">
    <property type="entry name" value="SF2_C_SNF"/>
    <property type="match status" value="1"/>
</dbReference>
<dbReference type="InterPro" id="IPR027417">
    <property type="entry name" value="P-loop_NTPase"/>
</dbReference>
<proteinExistence type="predicted"/>
<evidence type="ECO:0000259" key="5">
    <source>
        <dbReference type="PROSITE" id="PS51192"/>
    </source>
</evidence>
<dbReference type="PANTHER" id="PTHR45626:SF11">
    <property type="entry name" value="FAMILY HELICASE, PUTATIVE (AFU_ORTHOLOGUE AFUA_5G06590)-RELATED"/>
    <property type="match status" value="1"/>
</dbReference>
<dbReference type="Proteomes" id="UP001059893">
    <property type="component" value="Unassembled WGS sequence"/>
</dbReference>
<feature type="domain" description="Helicase ATP-binding" evidence="5">
    <location>
        <begin position="326"/>
        <end position="520"/>
    </location>
</feature>
<dbReference type="PROSITE" id="PS51194">
    <property type="entry name" value="HELICASE_CTER"/>
    <property type="match status" value="1"/>
</dbReference>
<feature type="region of interest" description="Disordered" evidence="4">
    <location>
        <begin position="233"/>
        <end position="266"/>
    </location>
</feature>
<feature type="region of interest" description="Disordered" evidence="4">
    <location>
        <begin position="160"/>
        <end position="183"/>
    </location>
</feature>
<evidence type="ECO:0000256" key="2">
    <source>
        <dbReference type="ARBA" id="ARBA00022801"/>
    </source>
</evidence>
<dbReference type="InterPro" id="IPR001650">
    <property type="entry name" value="Helicase_C-like"/>
</dbReference>
<dbReference type="SMART" id="SM00490">
    <property type="entry name" value="HELICc"/>
    <property type="match status" value="1"/>
</dbReference>
<dbReference type="SMART" id="SM00487">
    <property type="entry name" value="DEXDc"/>
    <property type="match status" value="1"/>
</dbReference>
<evidence type="ECO:0000259" key="6">
    <source>
        <dbReference type="PROSITE" id="PS51194"/>
    </source>
</evidence>
<keyword evidence="1" id="KW-0547">Nucleotide-binding</keyword>
<sequence>MEDWNNTDLIKLYRGVKTLQEAIKTGSSIAKAAALEAVREDVKRVSQHPYVHAASREEPSFLPPNALGPARELYREVSVLQALHADADGDNSDAKLQAKERLRQKANALTRALDTEYLPPRFDVPSVPRRDDLLPVYTKSKIHSKKNDTEGDEIEKVAPSGALKAPHQQIPVGQRDVLPSINTNTNTVSPAIARLIAETKAKVEEILKHPTPAVTPVTAHIINLLVAGPGLSGAGPHSQATHVDSDSDSASEGNDGDEDSDDSEDLVDDATFGKYEEQVVQFLNTLPPVIERKHTSTFYGDVPGLQEGIEPFEHQKVAAAFAVDTLSSDSIFQGGLIADPPGLGKTLSALMAVSETRSPGAGPCVVVAPRSCCDQWMREGKRFFGDHFKMIMLTGEPLSPLQLHKYDVIVTAYSTIVAEARQYKKYINAIKGYKGRRGERPPKRPVLTLTSEVLEQEGAKRFGRMLILDEAHTIKNTRTISFNAIARFRERFEACLMLTATPLHNTWVDVFALACLLRGHDIRSLGDFRSVFTDPSDKRTRKTARVPQGHHMDRIVRFMDAFTLRRPISVIHDKLTPFELEVISIRLSPEDLRNSDEEFNKFKTAMGAKNSGNGKADASSANTTATIPTRNAKGVGLDNLIRAVQHASHPMLIEVNGQDQQVSAETKEDEVVDLDDENQRHVDEWFSRLSVDKNWRSARVDIIIDLVHKHIDVRPDDAILIMDESVYFLDILRVALEKSCEPFPCYALDGRLAPVERERVIRNFTDATGPRVMFVSRGVGGQGLNLQAANVVIQCNVWWKQSWEEHAWGRVHRPGQTRPVFVYQIEARCQVDAYKKERRDAKNETNSMIMERITREDIDELPDMEPCY</sequence>
<organism evidence="7 8">
    <name type="scientific">Pyricularia grisea</name>
    <name type="common">Crabgrass-specific blast fungus</name>
    <name type="synonym">Magnaporthe grisea</name>
    <dbReference type="NCBI Taxonomy" id="148305"/>
    <lineage>
        <taxon>Eukaryota</taxon>
        <taxon>Fungi</taxon>
        <taxon>Dikarya</taxon>
        <taxon>Ascomycota</taxon>
        <taxon>Pezizomycotina</taxon>
        <taxon>Sordariomycetes</taxon>
        <taxon>Sordariomycetidae</taxon>
        <taxon>Magnaporthales</taxon>
        <taxon>Pyriculariaceae</taxon>
        <taxon>Pyricularia</taxon>
    </lineage>
</organism>
<keyword evidence="8" id="KW-1185">Reference proteome</keyword>
<keyword evidence="3" id="KW-0067">ATP-binding</keyword>
<dbReference type="InterPro" id="IPR038718">
    <property type="entry name" value="SNF2-like_sf"/>
</dbReference>
<evidence type="ECO:0000256" key="1">
    <source>
        <dbReference type="ARBA" id="ARBA00022741"/>
    </source>
</evidence>
<accession>A0ABQ8NV82</accession>
<dbReference type="InterPro" id="IPR000330">
    <property type="entry name" value="SNF2_N"/>
</dbReference>
<protein>
    <recommendedName>
        <fullName evidence="9">P-loop containing nucleoside triphosphate hydrolase protein</fullName>
    </recommendedName>
</protein>
<evidence type="ECO:0008006" key="9">
    <source>
        <dbReference type="Google" id="ProtNLM"/>
    </source>
</evidence>
<name>A0ABQ8NV82_PYRGI</name>
<keyword evidence="2" id="KW-0378">Hydrolase</keyword>
<dbReference type="Gene3D" id="3.40.50.10810">
    <property type="entry name" value="Tandem AAA-ATPase domain"/>
    <property type="match status" value="1"/>
</dbReference>
<evidence type="ECO:0000313" key="7">
    <source>
        <dbReference type="EMBL" id="KAI6302640.1"/>
    </source>
</evidence>
<dbReference type="EMBL" id="JABSND010000022">
    <property type="protein sequence ID" value="KAI6302640.1"/>
    <property type="molecule type" value="Genomic_DNA"/>
</dbReference>